<sequence length="1080" mass="119363">MYAPWIRALRSVARSAPLQTRIAAAAPARQLRQRRWLHASTTLRAADDAAPPAAPPPAGNPNDGDKPDNKNNNNGKDDEANQDENIFGENGLNGNGNGNGETQGRQRRRINGSAARPRRRAPEELPVVQLPERFQTTHVYRSGDAHESPFVNVQQQQQGSREYALSVVRDLIKGTAHRQAIKDRVAKMVTIMLDLKKDSNSLSRMILQRMEPEQDTPVPSEEGAQSPSTSADGEQNTQTGDDAHTAYIKALESANRIFLFALGTVKDFLAPEVPKQPESTENTEGTTEGTTEHSPPPPKPDYSADLSEAEIYKAGAMIEVLCNTPDHTKPALMNTALRNLLTSNIPFGPYLKLGGLHHQALQEAVSSVRSDLLVECPKTIKSADVRRPVTILDFPYYRGSSWPRHVINDIANEVDANVLHLTAQDLAHVVGPYLGHDISRTPGPCSLLGYNAASHGGRLRMHKQESDEGDAETPSSMGFLILDNLDRSKQNTKKSQTLLEGLLGGGSNREKSDGMWEDLKINTAIEQLITAAESDAVEQKPLIVHIHDFNALGLASIAMLNKLRKTVDTLWSEGRKIVLVGSCSSPHAPRPYHDALKYSSVVEHVITLHPLIYDELSFLEHEQNDFLEENTNNIKATLYSLLKPSYNDKMPEINFNMQLIEDTDLRASFCSAVLSFSEVYRICKSMIGGRKQQQAAFDQTLLEEALSIVQSIDEGSAGVHKTKRLSDHREDRSPIDPFFASPRSSGDPRQANHEEKMLSGLVDTKDIRTTFKDVHVPKETIESVRMLTQLSLQRPEAFAYGVLSTDRIPGCLLYGPPGTGKTLLAKAVAKESGANMIEVSAASINNMFVGESEKNVRALFSVAKKKQPMVIFIDEADALLGARGPRTGSNRREVMNQFLREWDGMDSMKSFIMVATNRPFDLDDAVLRRLPRKLLVDLPLEADRAAILRIHLKSELLDDSVSVEELAKQTPLYSGSDLKNVCVAAAMSAVKEELEASDRHAGPEPYEWAAKRVLGRRHFDRGLAEISASVSEDMATMNAIRRFDERYGDGKARRKRKGMGFEVVPEATDSHEVRVRGANK</sequence>
<dbReference type="InterPro" id="IPR027417">
    <property type="entry name" value="P-loop_NTPase"/>
</dbReference>
<dbReference type="Gene3D" id="3.40.50.300">
    <property type="entry name" value="P-loop containing nucleotide triphosphate hydrolases"/>
    <property type="match status" value="1"/>
</dbReference>
<keyword evidence="2" id="KW-0547">Nucleotide-binding</keyword>
<dbReference type="SMART" id="SM00382">
    <property type="entry name" value="AAA"/>
    <property type="match status" value="1"/>
</dbReference>
<feature type="compositionally biased region" description="Polar residues" evidence="5">
    <location>
        <begin position="223"/>
        <end position="240"/>
    </location>
</feature>
<evidence type="ECO:0000313" key="7">
    <source>
        <dbReference type="EMBL" id="KAK8077258.1"/>
    </source>
</evidence>
<evidence type="ECO:0000256" key="3">
    <source>
        <dbReference type="ARBA" id="ARBA00022787"/>
    </source>
</evidence>
<organism evidence="7 8">
    <name type="scientific">Apiospora saccharicola</name>
    <dbReference type="NCBI Taxonomy" id="335842"/>
    <lineage>
        <taxon>Eukaryota</taxon>
        <taxon>Fungi</taxon>
        <taxon>Dikarya</taxon>
        <taxon>Ascomycota</taxon>
        <taxon>Pezizomycotina</taxon>
        <taxon>Sordariomycetes</taxon>
        <taxon>Xylariomycetidae</taxon>
        <taxon>Amphisphaeriales</taxon>
        <taxon>Apiosporaceae</taxon>
        <taxon>Apiospora</taxon>
    </lineage>
</organism>
<dbReference type="Proteomes" id="UP001446871">
    <property type="component" value="Unassembled WGS sequence"/>
</dbReference>
<feature type="region of interest" description="Disordered" evidence="5">
    <location>
        <begin position="719"/>
        <end position="752"/>
    </location>
</feature>
<comment type="subcellular location">
    <subcellularLocation>
        <location evidence="1">Mitochondrion outer membrane</location>
        <topology evidence="1">Single-pass membrane protein</topology>
    </subcellularLocation>
</comment>
<reference evidence="7 8" key="1">
    <citation type="submission" date="2023-01" db="EMBL/GenBank/DDBJ databases">
        <title>Analysis of 21 Apiospora genomes using comparative genomics revels a genus with tremendous synthesis potential of carbohydrate active enzymes and secondary metabolites.</title>
        <authorList>
            <person name="Sorensen T."/>
        </authorList>
    </citation>
    <scope>NUCLEOTIDE SEQUENCE [LARGE SCALE GENOMIC DNA]</scope>
    <source>
        <strain evidence="7 8">CBS 83171</strain>
    </source>
</reference>
<dbReference type="InterPro" id="IPR003593">
    <property type="entry name" value="AAA+_ATPase"/>
</dbReference>
<evidence type="ECO:0000256" key="5">
    <source>
        <dbReference type="SAM" id="MobiDB-lite"/>
    </source>
</evidence>
<evidence type="ECO:0000256" key="1">
    <source>
        <dbReference type="ARBA" id="ARBA00004572"/>
    </source>
</evidence>
<feature type="compositionally biased region" description="Basic and acidic residues" evidence="5">
    <location>
        <begin position="724"/>
        <end position="734"/>
    </location>
</feature>
<dbReference type="SUPFAM" id="SSF52540">
    <property type="entry name" value="P-loop containing nucleoside triphosphate hydrolases"/>
    <property type="match status" value="1"/>
</dbReference>
<evidence type="ECO:0000256" key="4">
    <source>
        <dbReference type="ARBA" id="ARBA00022840"/>
    </source>
</evidence>
<evidence type="ECO:0000256" key="2">
    <source>
        <dbReference type="ARBA" id="ARBA00022741"/>
    </source>
</evidence>
<keyword evidence="4" id="KW-0067">ATP-binding</keyword>
<feature type="domain" description="AAA+ ATPase" evidence="6">
    <location>
        <begin position="807"/>
        <end position="940"/>
    </location>
</feature>
<dbReference type="PANTHER" id="PTHR45644">
    <property type="entry name" value="AAA ATPASE, PUTATIVE (AFU_ORTHOLOGUE AFUA_2G12920)-RELATED-RELATED"/>
    <property type="match status" value="1"/>
</dbReference>
<keyword evidence="8" id="KW-1185">Reference proteome</keyword>
<feature type="region of interest" description="Disordered" evidence="5">
    <location>
        <begin position="43"/>
        <end position="125"/>
    </location>
</feature>
<dbReference type="Gene3D" id="1.10.8.60">
    <property type="match status" value="1"/>
</dbReference>
<proteinExistence type="predicted"/>
<dbReference type="InterPro" id="IPR003959">
    <property type="entry name" value="ATPase_AAA_core"/>
</dbReference>
<dbReference type="InterPro" id="IPR051701">
    <property type="entry name" value="Mito_OM_Translocase_MSP1"/>
</dbReference>
<protein>
    <submittedName>
        <fullName evidence="7">ATPase family AAA domain-containing protein 1-B</fullName>
    </submittedName>
</protein>
<feature type="region of interest" description="Disordered" evidence="5">
    <location>
        <begin position="211"/>
        <end position="240"/>
    </location>
</feature>
<keyword evidence="3" id="KW-0472">Membrane</keyword>
<dbReference type="EMBL" id="JAQQWM010000002">
    <property type="protein sequence ID" value="KAK8077258.1"/>
    <property type="molecule type" value="Genomic_DNA"/>
</dbReference>
<dbReference type="Pfam" id="PF17862">
    <property type="entry name" value="AAA_lid_3"/>
    <property type="match status" value="1"/>
</dbReference>
<feature type="region of interest" description="Disordered" evidence="5">
    <location>
        <begin position="272"/>
        <end position="304"/>
    </location>
</feature>
<feature type="compositionally biased region" description="Gly residues" evidence="5">
    <location>
        <begin position="91"/>
        <end position="101"/>
    </location>
</feature>
<gene>
    <name evidence="7" type="ORF">PG996_003428</name>
</gene>
<evidence type="ECO:0000259" key="6">
    <source>
        <dbReference type="SMART" id="SM00382"/>
    </source>
</evidence>
<comment type="caution">
    <text evidence="7">The sequence shown here is derived from an EMBL/GenBank/DDBJ whole genome shotgun (WGS) entry which is preliminary data.</text>
</comment>
<feature type="compositionally biased region" description="Basic and acidic residues" evidence="5">
    <location>
        <begin position="63"/>
        <end position="79"/>
    </location>
</feature>
<accession>A0ABR1W192</accession>
<dbReference type="InterPro" id="IPR041569">
    <property type="entry name" value="AAA_lid_3"/>
</dbReference>
<dbReference type="PANTHER" id="PTHR45644:SF56">
    <property type="entry name" value="AAA ATPASE, PUTATIVE (AFU_ORTHOLOGUE AFUA_2G12920)-RELATED"/>
    <property type="match status" value="1"/>
</dbReference>
<evidence type="ECO:0000313" key="8">
    <source>
        <dbReference type="Proteomes" id="UP001446871"/>
    </source>
</evidence>
<feature type="compositionally biased region" description="Low complexity" evidence="5">
    <location>
        <begin position="277"/>
        <end position="293"/>
    </location>
</feature>
<name>A0ABR1W192_9PEZI</name>
<dbReference type="Pfam" id="PF00004">
    <property type="entry name" value="AAA"/>
    <property type="match status" value="1"/>
</dbReference>
<keyword evidence="3" id="KW-0496">Mitochondrion</keyword>
<keyword evidence="3" id="KW-1000">Mitochondrion outer membrane</keyword>